<dbReference type="HOGENOM" id="CLU_825932_0_0_11"/>
<dbReference type="EMBL" id="FO082843">
    <property type="protein sequence ID" value="CCF62831.1"/>
    <property type="molecule type" value="Genomic_DNA"/>
</dbReference>
<evidence type="ECO:0000313" key="1">
    <source>
        <dbReference type="EMBL" id="CCF62831.1"/>
    </source>
</evidence>
<dbReference type="eggNOG" id="ENOG5034AGC">
    <property type="taxonomic scope" value="Bacteria"/>
</dbReference>
<gene>
    <name evidence="1" type="ordered locus">NOCYR_2046</name>
</gene>
<evidence type="ECO:0000313" key="2">
    <source>
        <dbReference type="Proteomes" id="UP000008190"/>
    </source>
</evidence>
<organism evidence="1 2">
    <name type="scientific">Nocardia cyriacigeorgica (strain GUH-2)</name>
    <dbReference type="NCBI Taxonomy" id="1127134"/>
    <lineage>
        <taxon>Bacteria</taxon>
        <taxon>Bacillati</taxon>
        <taxon>Actinomycetota</taxon>
        <taxon>Actinomycetes</taxon>
        <taxon>Mycobacteriales</taxon>
        <taxon>Nocardiaceae</taxon>
        <taxon>Nocardia</taxon>
    </lineage>
</organism>
<dbReference type="KEGG" id="ncy:NOCYR_2046"/>
<reference evidence="1 2" key="1">
    <citation type="journal article" date="2012" name="J. Bacteriol.">
        <title>Genome sequence of the human- and animal-pathogenic strain Nocardia cyriacigeorgica GUH-2.</title>
        <authorList>
            <person name="Zoropogui A."/>
            <person name="Pujic P."/>
            <person name="Normand P."/>
            <person name="Barbe V."/>
            <person name="Beaman B."/>
            <person name="Beaman L."/>
            <person name="Boiron P."/>
            <person name="Colinon C."/>
            <person name="Deredjian A."/>
            <person name="Graindorge A."/>
            <person name="Mangenot S."/>
            <person name="Nazaret S."/>
            <person name="Neto M."/>
            <person name="Petit S."/>
            <person name="Roche D."/>
            <person name="Vallenet D."/>
            <person name="Rodriguez-Nava V."/>
            <person name="Richard Y."/>
            <person name="Cournoyer B."/>
            <person name="Blaha D."/>
        </authorList>
    </citation>
    <scope>NUCLEOTIDE SEQUENCE [LARGE SCALE GENOMIC DNA]</scope>
    <source>
        <strain evidence="1 2">GUH-2</strain>
    </source>
</reference>
<name>H6QZ77_NOCCG</name>
<keyword evidence="2" id="KW-1185">Reference proteome</keyword>
<dbReference type="Proteomes" id="UP000008190">
    <property type="component" value="Chromosome"/>
</dbReference>
<proteinExistence type="predicted"/>
<accession>H6QZ77</accession>
<sequence>MINTLRFVIVAPDGRRSAEWRAWTGSGNRVTNELYLAPRRRAGEFKFSLHSNNYAQFGYVDRARDALRPGDRHAIDRWELQPSPILEGWRAALCLWFPESELREVSGTSLSASAIKVPSAPPGQATAVMAMIGTDAASTDGLELVGVLDQESGGKVALVHLPIHVDPLLVPALHAREAGRIPLQIPGFARTEPFTWELVPGADGSRLVVEFAPPERTETLPPLPPFRGTVLPWTEVPAAFWEVIPAQFRDFNLACGILIYGPNNGSRLYVDQHARCDHSTLGIECQRLCDDVDIGQIDQIWKPLPTGELHRIISSRRYLEEAGIDPDNPWLPPTPV</sequence>
<protein>
    <submittedName>
        <fullName evidence="1">Uncharacterized protein</fullName>
    </submittedName>
</protein>
<dbReference type="RefSeq" id="WP_014350296.1">
    <property type="nucleotide sequence ID" value="NC_016887.1"/>
</dbReference>
<dbReference type="AlphaFoldDB" id="H6QZ77"/>
<dbReference type="STRING" id="1127134.NOCYR_2046"/>